<proteinExistence type="predicted"/>
<comment type="caution">
    <text evidence="2">The sequence shown here is derived from an EMBL/GenBank/DDBJ whole genome shotgun (WGS) entry which is preliminary data.</text>
</comment>
<evidence type="ECO:0008006" key="4">
    <source>
        <dbReference type="Google" id="ProtNLM"/>
    </source>
</evidence>
<sequence>MDFNTTMNYAKSGEFSKVLSALESVLSTPEDPLNLFIAICNGCYSNPETCEYFLLESLCNKLIIHISVLQKEHQTVYCQSLYHIVKVLSNKEKYEDIWKLQNVITPNFIDEHIVQEVTKAKQAYLAVIQVITKLLNGLFKSKQYKYIFKLLMVLLRATNKSQSSNRFLLYAQKCCYMLNESKAKPEELWQFYVCVMKELSVNSDYNNTENLKLLLTVYSSIVCIVIQRNDFEFCLKFMSATENQIKSLFPCKEFQIGHFLFKFVKYLMPKNISMLKKTLQSFSKSFQEHSVLNEELFYEVLLLLSQPMEMIIKHSNEHSKWCNQMSEEDFQTFLDFFLEFVNYSHKLCSFNQSECEKYKVFIAKLGTSIISLLCVDIVETKLNLSKQSIVQINKCLRSIFNIIKELKSNKYKNWKEMYQNLVRNTFNVHCALNKAKNEFHRIIAICFIKNYNSEVLNSCFPKNILETVFGLLCYWEYTNQNFLQCMGLAALYRLVFEEGSDSFYLDWWVKAKKKLSITPVYTMVDVLELDVLQPLLKETIDFEQKLKRKINKTQLLLFEMRCYKAVWKSKNALLTCFNQLVKVADIYNLVNTVIEIYGEGNIPITSLMLPVCKNAIKLIEKHSGNEGIKITGYEDIGLAILYFYKYKASSQLCAEKNLEEMNAMKDSAQCNSNPILVPKDANDVCDIVSSYSNLQLNTYIDILKSLDRCKNILAKVPIESLSLEHLQILSKLLLAMGFEYRLNCLSLASTHSFHLSMTYAQRASDKEGQLLALSFLLEASNLKNTETEELLKCGDKLVNILKKEDVGKYKRTAPIYYMSKAKVLLYDNEREAYEAWKVSNALCTASEDRPMFQMLQSELLIILHKLSNNCDLIEGEHEREPMTLKLHEAYDTASSISKTSFSLSPYDRCILLDTAYELGKVYKLMRLPRDLRAYTRQTLTLTQKSAIPLRCVQFLLLLAYSDVVTNRVDDCNVKLNGIDDIFDLTNFIEPVLEQSYASKLNNSPTNDVECGSIVESMRNLSIDAHQFDKQYRPSSPTLKIDGFRQPQFLEHESNCLCFMCVNVEFQQMQLQQYHAKAKLYAAQGEYCIAVDFLKGAIHLYERLNETFSGFKRKISVWIPDYIHPKFRDVFLETYAGIVYDLCNIMNNNPNLKLTQSKLSALHFNTLLVKVLKPEKFRYAYLYKEALMQRLAFTVTKNEISKQNKYQTQEENIIPKGSLFKTPSKQMSSVTVTTNDINIPSPPKGKFKKRKLFTETVGLNVEKISQKKDGQNDTRELFVLPKTKGKNLAIPSILPPPKIKIFNDDDDETVEKSNIKNKRILKEPVQKSDRKKKETSNSEGSSSSNATKSIRKSTRKKAL</sequence>
<dbReference type="Proteomes" id="UP001566132">
    <property type="component" value="Unassembled WGS sequence"/>
</dbReference>
<feature type="compositionally biased region" description="Basic residues" evidence="1">
    <location>
        <begin position="1348"/>
        <end position="1358"/>
    </location>
</feature>
<name>A0ABD1EHW6_HYPHA</name>
<feature type="compositionally biased region" description="Basic and acidic residues" evidence="1">
    <location>
        <begin position="1312"/>
        <end position="1335"/>
    </location>
</feature>
<protein>
    <recommendedName>
        <fullName evidence="4">Protein three rows</fullName>
    </recommendedName>
</protein>
<keyword evidence="3" id="KW-1185">Reference proteome</keyword>
<accession>A0ABD1EHW6</accession>
<feature type="region of interest" description="Disordered" evidence="1">
    <location>
        <begin position="1312"/>
        <end position="1358"/>
    </location>
</feature>
<feature type="compositionally biased region" description="Low complexity" evidence="1">
    <location>
        <begin position="1336"/>
        <end position="1347"/>
    </location>
</feature>
<evidence type="ECO:0000313" key="3">
    <source>
        <dbReference type="Proteomes" id="UP001566132"/>
    </source>
</evidence>
<organism evidence="2 3">
    <name type="scientific">Hypothenemus hampei</name>
    <name type="common">Coffee berry borer</name>
    <dbReference type="NCBI Taxonomy" id="57062"/>
    <lineage>
        <taxon>Eukaryota</taxon>
        <taxon>Metazoa</taxon>
        <taxon>Ecdysozoa</taxon>
        <taxon>Arthropoda</taxon>
        <taxon>Hexapoda</taxon>
        <taxon>Insecta</taxon>
        <taxon>Pterygota</taxon>
        <taxon>Neoptera</taxon>
        <taxon>Endopterygota</taxon>
        <taxon>Coleoptera</taxon>
        <taxon>Polyphaga</taxon>
        <taxon>Cucujiformia</taxon>
        <taxon>Curculionidae</taxon>
        <taxon>Scolytinae</taxon>
        <taxon>Hypothenemus</taxon>
    </lineage>
</organism>
<evidence type="ECO:0000313" key="2">
    <source>
        <dbReference type="EMBL" id="KAL1494294.1"/>
    </source>
</evidence>
<gene>
    <name evidence="2" type="ORF">ABEB36_009916</name>
</gene>
<dbReference type="EMBL" id="JBDJPC010000007">
    <property type="protein sequence ID" value="KAL1494294.1"/>
    <property type="molecule type" value="Genomic_DNA"/>
</dbReference>
<reference evidence="2 3" key="1">
    <citation type="submission" date="2024-05" db="EMBL/GenBank/DDBJ databases">
        <title>Genetic variation in Jamaican populations of the coffee berry borer (Hypothenemus hampei).</title>
        <authorList>
            <person name="Errbii M."/>
            <person name="Myrie A."/>
        </authorList>
    </citation>
    <scope>NUCLEOTIDE SEQUENCE [LARGE SCALE GENOMIC DNA]</scope>
    <source>
        <strain evidence="2">JA-Hopewell-2020-01-JO</strain>
        <tissue evidence="2">Whole body</tissue>
    </source>
</reference>
<evidence type="ECO:0000256" key="1">
    <source>
        <dbReference type="SAM" id="MobiDB-lite"/>
    </source>
</evidence>